<name>A0A6B2L713_9EUKA</name>
<reference evidence="2" key="1">
    <citation type="journal article" date="2020" name="J. Eukaryot. Microbiol.">
        <title>De novo Sequencing, Assembly and Annotation of the Transcriptome for the Free-Living Testate Amoeba Arcella intermedia.</title>
        <authorList>
            <person name="Ribeiro G.M."/>
            <person name="Porfirio-Sousa A.L."/>
            <person name="Maurer-Alcala X.X."/>
            <person name="Katz L.A."/>
            <person name="Lahr D.J.G."/>
        </authorList>
    </citation>
    <scope>NUCLEOTIDE SEQUENCE</scope>
</reference>
<dbReference type="Pfam" id="PF00566">
    <property type="entry name" value="RabGAP-TBC"/>
    <property type="match status" value="1"/>
</dbReference>
<dbReference type="Gene3D" id="1.10.472.80">
    <property type="entry name" value="Ypt/Rab-GAP domain of gyp1p, domain 3"/>
    <property type="match status" value="1"/>
</dbReference>
<dbReference type="InterPro" id="IPR000195">
    <property type="entry name" value="Rab-GAP-TBC_dom"/>
</dbReference>
<dbReference type="EMBL" id="GIBP01003766">
    <property type="protein sequence ID" value="NDV32735.1"/>
    <property type="molecule type" value="Transcribed_RNA"/>
</dbReference>
<dbReference type="PANTHER" id="PTHR47219:SF20">
    <property type="entry name" value="TBC1 DOMAIN FAMILY MEMBER 2B"/>
    <property type="match status" value="1"/>
</dbReference>
<protein>
    <recommendedName>
        <fullName evidence="1">Rab-GAP TBC domain-containing protein</fullName>
    </recommendedName>
</protein>
<accession>A0A6B2L713</accession>
<dbReference type="SUPFAM" id="SSF47473">
    <property type="entry name" value="EF-hand"/>
    <property type="match status" value="1"/>
</dbReference>
<dbReference type="InterPro" id="IPR035969">
    <property type="entry name" value="Rab-GAP_TBC_sf"/>
</dbReference>
<feature type="domain" description="Rab-GAP TBC" evidence="1">
    <location>
        <begin position="1"/>
        <end position="103"/>
    </location>
</feature>
<proteinExistence type="predicted"/>
<dbReference type="Gene3D" id="1.10.8.270">
    <property type="entry name" value="putative rabgap domain of human tbc1 domain family member 14 like domains"/>
    <property type="match status" value="1"/>
</dbReference>
<organism evidence="2">
    <name type="scientific">Arcella intermedia</name>
    <dbReference type="NCBI Taxonomy" id="1963864"/>
    <lineage>
        <taxon>Eukaryota</taxon>
        <taxon>Amoebozoa</taxon>
        <taxon>Tubulinea</taxon>
        <taxon>Elardia</taxon>
        <taxon>Arcellinida</taxon>
        <taxon>Sphaerothecina</taxon>
        <taxon>Arcellidae</taxon>
        <taxon>Arcella</taxon>
    </lineage>
</organism>
<dbReference type="AlphaFoldDB" id="A0A6B2L713"/>
<dbReference type="GO" id="GO:0005096">
    <property type="term" value="F:GTPase activator activity"/>
    <property type="evidence" value="ECO:0007669"/>
    <property type="project" value="TreeGrafter"/>
</dbReference>
<dbReference type="Gene3D" id="1.10.238.10">
    <property type="entry name" value="EF-hand"/>
    <property type="match status" value="1"/>
</dbReference>
<dbReference type="SUPFAM" id="SSF47923">
    <property type="entry name" value="Ypt/Rab-GAP domain of gyp1p"/>
    <property type="match status" value="2"/>
</dbReference>
<dbReference type="InterPro" id="IPR011992">
    <property type="entry name" value="EF-hand-dom_pair"/>
</dbReference>
<dbReference type="PANTHER" id="PTHR47219">
    <property type="entry name" value="RAB GTPASE-ACTIVATING PROTEIN 1-LIKE"/>
    <property type="match status" value="1"/>
</dbReference>
<dbReference type="InterPro" id="IPR050302">
    <property type="entry name" value="Rab_GAP_TBC_domain"/>
</dbReference>
<evidence type="ECO:0000313" key="2">
    <source>
        <dbReference type="EMBL" id="NDV32735.1"/>
    </source>
</evidence>
<dbReference type="PROSITE" id="PS50086">
    <property type="entry name" value="TBC_RABGAP"/>
    <property type="match status" value="1"/>
</dbReference>
<evidence type="ECO:0000259" key="1">
    <source>
        <dbReference type="PROSITE" id="PS50086"/>
    </source>
</evidence>
<sequence>MNIVAATLLLYMSEEEAYWMLWCICEEIIPEHYTKGLQLMGSVVEQQIFTELTQIYFPVLKQHLEEIGTPVEMLTLPWFMTFFIGYIPWKAALRVLDLVFIMGPDVLFLVGLGVLLNTKDKIMTLDEGTQVSVIFKEVCKDNPEGLIKDAFSKFNTVTKDTIQSLRQKKKFEMMQSLQETTLNKVFEDLSKIHPKIKLAEFKNIYREFEKLAVKKTTEKVVDSAFKSSLIDCTQFQKLLYYFFPHLEFESEKIEPILFLLFKRGDRKDKQLMDFEEFIDVFEILWRGSIFEQFNLCYSILYSSEEKITKDQFHTMVHILYKLTYSGSTPWDQNSIRLEMFVTILYESLDGHKDSLTYDQLFAFLTEKNLLEDFWKQLFRG</sequence>
<dbReference type="GO" id="GO:0031267">
    <property type="term" value="F:small GTPase binding"/>
    <property type="evidence" value="ECO:0007669"/>
    <property type="project" value="TreeGrafter"/>
</dbReference>